<gene>
    <name evidence="9" type="ORF">TRIADDRAFT_24239</name>
</gene>
<sequence length="167" mass="19326">MRGKSKIFLRSLDYLSKWKLPLKNSVNSITISYNTHGGISKGLREFVKYKLPQLQYNNPKVQMLKFKNRAPVPNITLFHDDGRKWTIDAEKTSMQELVMQLESVAKKDSKTLLLEEQARASQHNRANFGDARQGHFCMCEIPGQVSCPAKRLLSEKFRKKPWMQKGQ</sequence>
<dbReference type="Proteomes" id="UP000009022">
    <property type="component" value="Unassembled WGS sequence"/>
</dbReference>
<evidence type="ECO:0000313" key="10">
    <source>
        <dbReference type="Proteomes" id="UP000009022"/>
    </source>
</evidence>
<dbReference type="InParanoid" id="B3RUH1"/>
<dbReference type="STRING" id="10228.B3RUH1"/>
<dbReference type="GeneID" id="6753059"/>
<dbReference type="SUPFAM" id="SSF52833">
    <property type="entry name" value="Thioredoxin-like"/>
    <property type="match status" value="1"/>
</dbReference>
<keyword evidence="10" id="KW-1185">Reference proteome</keyword>
<dbReference type="GO" id="GO:0003735">
    <property type="term" value="F:structural constituent of ribosome"/>
    <property type="evidence" value="ECO:0000318"/>
    <property type="project" value="GO_Central"/>
</dbReference>
<dbReference type="Pfam" id="PF05047">
    <property type="entry name" value="L51_S25_CI-B8"/>
    <property type="match status" value="1"/>
</dbReference>
<proteinExistence type="inferred from homology"/>
<dbReference type="FunCoup" id="B3RUH1">
    <property type="interactions" value="1263"/>
</dbReference>
<dbReference type="OMA" id="DHKQISQ"/>
<dbReference type="GO" id="GO:0005840">
    <property type="term" value="C:ribosome"/>
    <property type="evidence" value="ECO:0007669"/>
    <property type="project" value="UniProtKB-KW"/>
</dbReference>
<dbReference type="KEGG" id="tad:TRIADDRAFT_24239"/>
<evidence type="ECO:0000256" key="7">
    <source>
        <dbReference type="ARBA" id="ARBA00035369"/>
    </source>
</evidence>
<evidence type="ECO:0000256" key="1">
    <source>
        <dbReference type="ARBA" id="ARBA00004173"/>
    </source>
</evidence>
<evidence type="ECO:0000259" key="8">
    <source>
        <dbReference type="SMART" id="SM00916"/>
    </source>
</evidence>
<comment type="similarity">
    <text evidence="2">Belongs to the mitochondrion-specific ribosomal protein mS25 family.</text>
</comment>
<dbReference type="RefSeq" id="XP_002111364.1">
    <property type="nucleotide sequence ID" value="XM_002111328.1"/>
</dbReference>
<protein>
    <recommendedName>
        <fullName evidence="6">Small ribosomal subunit protein mS25</fullName>
    </recommendedName>
    <alternativeName>
        <fullName evidence="7">28S ribosomal protein S25, mitochondrial</fullName>
    </alternativeName>
</protein>
<evidence type="ECO:0000256" key="5">
    <source>
        <dbReference type="ARBA" id="ARBA00023274"/>
    </source>
</evidence>
<reference evidence="9 10" key="1">
    <citation type="journal article" date="2008" name="Nature">
        <title>The Trichoplax genome and the nature of placozoans.</title>
        <authorList>
            <person name="Srivastava M."/>
            <person name="Begovic E."/>
            <person name="Chapman J."/>
            <person name="Putnam N.H."/>
            <person name="Hellsten U."/>
            <person name="Kawashima T."/>
            <person name="Kuo A."/>
            <person name="Mitros T."/>
            <person name="Salamov A."/>
            <person name="Carpenter M.L."/>
            <person name="Signorovitch A.Y."/>
            <person name="Moreno M.A."/>
            <person name="Kamm K."/>
            <person name="Grimwood J."/>
            <person name="Schmutz J."/>
            <person name="Shapiro H."/>
            <person name="Grigoriev I.V."/>
            <person name="Buss L.W."/>
            <person name="Schierwater B."/>
            <person name="Dellaporta S.L."/>
            <person name="Rokhsar D.S."/>
        </authorList>
    </citation>
    <scope>NUCLEOTIDE SEQUENCE [LARGE SCALE GENOMIC DNA]</scope>
    <source>
        <strain evidence="9 10">Grell-BS-1999</strain>
    </source>
</reference>
<dbReference type="InterPro" id="IPR007741">
    <property type="entry name" value="Ribosomal_mL43/mS25/NADH_DH"/>
</dbReference>
<dbReference type="AlphaFoldDB" id="B3RUH1"/>
<dbReference type="InterPro" id="IPR036249">
    <property type="entry name" value="Thioredoxin-like_sf"/>
</dbReference>
<evidence type="ECO:0000256" key="2">
    <source>
        <dbReference type="ARBA" id="ARBA00008046"/>
    </source>
</evidence>
<dbReference type="eggNOG" id="KOG4079">
    <property type="taxonomic scope" value="Eukaryota"/>
</dbReference>
<dbReference type="EMBL" id="DS985244">
    <property type="protein sequence ID" value="EDV25331.1"/>
    <property type="molecule type" value="Genomic_DNA"/>
</dbReference>
<keyword evidence="5" id="KW-0687">Ribonucleoprotein</keyword>
<evidence type="ECO:0000256" key="4">
    <source>
        <dbReference type="ARBA" id="ARBA00023128"/>
    </source>
</evidence>
<name>B3RUH1_TRIAD</name>
<keyword evidence="4" id="KW-0496">Mitochondrion</keyword>
<dbReference type="InterPro" id="IPR040049">
    <property type="entry name" value="Ribosomal_mS25/mL61"/>
</dbReference>
<dbReference type="Gene3D" id="3.40.30.10">
    <property type="entry name" value="Glutaredoxin"/>
    <property type="match status" value="1"/>
</dbReference>
<organism evidence="9 10">
    <name type="scientific">Trichoplax adhaerens</name>
    <name type="common">Trichoplax reptans</name>
    <dbReference type="NCBI Taxonomy" id="10228"/>
    <lineage>
        <taxon>Eukaryota</taxon>
        <taxon>Metazoa</taxon>
        <taxon>Placozoa</taxon>
        <taxon>Uniplacotomia</taxon>
        <taxon>Trichoplacea</taxon>
        <taxon>Trichoplacidae</taxon>
        <taxon>Trichoplax</taxon>
    </lineage>
</organism>
<dbReference type="GO" id="GO:0005739">
    <property type="term" value="C:mitochondrion"/>
    <property type="evidence" value="ECO:0000318"/>
    <property type="project" value="GO_Central"/>
</dbReference>
<evidence type="ECO:0000256" key="3">
    <source>
        <dbReference type="ARBA" id="ARBA00022980"/>
    </source>
</evidence>
<dbReference type="HOGENOM" id="CLU_094727_0_0_1"/>
<dbReference type="GO" id="GO:1990904">
    <property type="term" value="C:ribonucleoprotein complex"/>
    <property type="evidence" value="ECO:0007669"/>
    <property type="project" value="UniProtKB-KW"/>
</dbReference>
<feature type="domain" description="Ribosomal protein/NADH dehydrogenase" evidence="8">
    <location>
        <begin position="35"/>
        <end position="108"/>
    </location>
</feature>
<dbReference type="SMART" id="SM00916">
    <property type="entry name" value="L51_S25_CI-B8"/>
    <property type="match status" value="1"/>
</dbReference>
<keyword evidence="3" id="KW-0689">Ribosomal protein</keyword>
<evidence type="ECO:0000313" key="9">
    <source>
        <dbReference type="EMBL" id="EDV25331.1"/>
    </source>
</evidence>
<dbReference type="OrthoDB" id="5919182at2759"/>
<accession>B3RUH1</accession>
<dbReference type="PANTHER" id="PTHR13274">
    <property type="entry name" value="MITOCHONDRIAL RIBOSOMAL PROTEIN S25"/>
    <property type="match status" value="1"/>
</dbReference>
<dbReference type="PANTHER" id="PTHR13274:SF2">
    <property type="entry name" value="SMALL RIBOSOMAL SUBUNIT PROTEIN MS25"/>
    <property type="match status" value="1"/>
</dbReference>
<dbReference type="PhylomeDB" id="B3RUH1"/>
<comment type="subcellular location">
    <subcellularLocation>
        <location evidence="1">Mitochondrion</location>
    </subcellularLocation>
</comment>
<evidence type="ECO:0000256" key="6">
    <source>
        <dbReference type="ARBA" id="ARBA00035139"/>
    </source>
</evidence>
<dbReference type="CTD" id="6753059"/>